<sequence length="662" mass="74018">MGKGFFNHESETKSSDGFQGTQNHIFDDSDAAEHWANVYEKAQYEGRHRFDPSFTWTPEEEKKLVRKVDLRIMFWAWLMFCSLDLNRRNINRAITDDMLPELGMNTNDFNYGQTIFLVTFLAAELPSGLISKKVGPDRWIPFIIVCWSAISVVQVALSNRAGYFACRALIGLLMGGFIPDIVLWLSYFYKGRELPIRLSWFWTAISTCNIVGSLLAAGILQMRGLRGWSGWQWLFLIEGLITAIIGVLSWGLMPPGPCQTKSWFRGKDGWFSEREELILVNRLLRDDPSKGDMNNRQAVGPVALIKCLKDFDLWPLYLLGLLIYIPPQPHANYLSYILRRLGFSTFHANLLAIPSQFMFAVNLLIITRISDKLNERAIVASTSNIWILPCLIALVALPESASTWTRYAISTVLLSYPYCHAILVGWNARISNTVRTRAVAPRCTIYDIFGSSPPHDDTSIHRETTTTSHPEPSELPSLRRQHVTSGYRDGVSASKTEHVQSGFDAGFPVGAQLGMRAGTILGILEGVIRGYESRASSAVIRKPGAMRGGGGGASSSSAESAEAVKSRMEKREKVLKLYQAAVEELDVRKVFAGLDGTSEELKPEERLRGLGDKAISTWEGKVKVAHWEEIMDALEMKDTTTSSTTAPTESQEEGQEQEQEQS</sequence>
<evidence type="ECO:0000256" key="7">
    <source>
        <dbReference type="SAM" id="Phobius"/>
    </source>
</evidence>
<gene>
    <name evidence="9" type="ORF">AARAC_010876</name>
</gene>
<evidence type="ECO:0000256" key="2">
    <source>
        <dbReference type="ARBA" id="ARBA00022448"/>
    </source>
</evidence>
<feature type="region of interest" description="Disordered" evidence="6">
    <location>
        <begin position="635"/>
        <end position="662"/>
    </location>
</feature>
<feature type="transmembrane region" description="Helical" evidence="7">
    <location>
        <begin position="404"/>
        <end position="426"/>
    </location>
</feature>
<organism evidence="9 10">
    <name type="scientific">Aspergillus arachidicola</name>
    <dbReference type="NCBI Taxonomy" id="656916"/>
    <lineage>
        <taxon>Eukaryota</taxon>
        <taxon>Fungi</taxon>
        <taxon>Dikarya</taxon>
        <taxon>Ascomycota</taxon>
        <taxon>Pezizomycotina</taxon>
        <taxon>Eurotiomycetes</taxon>
        <taxon>Eurotiomycetidae</taxon>
        <taxon>Eurotiales</taxon>
        <taxon>Aspergillaceae</taxon>
        <taxon>Aspergillus</taxon>
        <taxon>Aspergillus subgen. Circumdati</taxon>
    </lineage>
</organism>
<proteinExistence type="predicted"/>
<feature type="region of interest" description="Disordered" evidence="6">
    <location>
        <begin position="454"/>
        <end position="480"/>
    </location>
</feature>
<feature type="transmembrane region" description="Helical" evidence="7">
    <location>
        <begin position="311"/>
        <end position="326"/>
    </location>
</feature>
<feature type="compositionally biased region" description="Low complexity" evidence="6">
    <location>
        <begin position="465"/>
        <end position="478"/>
    </location>
</feature>
<dbReference type="InterPro" id="IPR011701">
    <property type="entry name" value="MFS"/>
</dbReference>
<dbReference type="Proteomes" id="UP000231358">
    <property type="component" value="Unassembled WGS sequence"/>
</dbReference>
<feature type="transmembrane region" description="Helical" evidence="7">
    <location>
        <begin position="200"/>
        <end position="221"/>
    </location>
</feature>
<name>A0A2G7G1Q5_9EURO</name>
<dbReference type="AlphaFoldDB" id="A0A2G7G1Q5"/>
<evidence type="ECO:0000256" key="1">
    <source>
        <dbReference type="ARBA" id="ARBA00004141"/>
    </source>
</evidence>
<feature type="compositionally biased region" description="Acidic residues" evidence="6">
    <location>
        <begin position="650"/>
        <end position="662"/>
    </location>
</feature>
<feature type="compositionally biased region" description="Low complexity" evidence="6">
    <location>
        <begin position="639"/>
        <end position="649"/>
    </location>
</feature>
<dbReference type="Pfam" id="PF07690">
    <property type="entry name" value="MFS_1"/>
    <property type="match status" value="1"/>
</dbReference>
<reference evidence="9 10" key="1">
    <citation type="submission" date="2017-05" db="EMBL/GenBank/DDBJ databases">
        <title>Genome sequence for an aflatoxigenic pathogen of Argentinian peanut, Aspergillus arachidicola.</title>
        <authorList>
            <person name="Moore G."/>
            <person name="Beltz S.B."/>
            <person name="Mack B.M."/>
        </authorList>
    </citation>
    <scope>NUCLEOTIDE SEQUENCE [LARGE SCALE GENOMIC DNA]</scope>
    <source>
        <strain evidence="9 10">CBS 117610</strain>
    </source>
</reference>
<dbReference type="GO" id="GO:0016020">
    <property type="term" value="C:membrane"/>
    <property type="evidence" value="ECO:0007669"/>
    <property type="project" value="UniProtKB-SubCell"/>
</dbReference>
<evidence type="ECO:0000313" key="10">
    <source>
        <dbReference type="Proteomes" id="UP000231358"/>
    </source>
</evidence>
<evidence type="ECO:0000259" key="8">
    <source>
        <dbReference type="Pfam" id="PF09811"/>
    </source>
</evidence>
<dbReference type="Pfam" id="PF09811">
    <property type="entry name" value="Yae1_N"/>
    <property type="match status" value="1"/>
</dbReference>
<feature type="compositionally biased region" description="Basic and acidic residues" evidence="6">
    <location>
        <begin position="454"/>
        <end position="464"/>
    </location>
</feature>
<evidence type="ECO:0000256" key="5">
    <source>
        <dbReference type="ARBA" id="ARBA00023136"/>
    </source>
</evidence>
<dbReference type="GO" id="GO:0022857">
    <property type="term" value="F:transmembrane transporter activity"/>
    <property type="evidence" value="ECO:0007669"/>
    <property type="project" value="InterPro"/>
</dbReference>
<evidence type="ECO:0000256" key="3">
    <source>
        <dbReference type="ARBA" id="ARBA00022692"/>
    </source>
</evidence>
<feature type="transmembrane region" description="Helical" evidence="7">
    <location>
        <begin position="346"/>
        <end position="365"/>
    </location>
</feature>
<dbReference type="STRING" id="656916.A0A2G7G1Q5"/>
<feature type="domain" description="Essential protein Yae1 N-terminal" evidence="8">
    <location>
        <begin position="486"/>
        <end position="524"/>
    </location>
</feature>
<protein>
    <submittedName>
        <fullName evidence="9">MFS transporter</fullName>
    </submittedName>
</protein>
<dbReference type="InterPro" id="IPR019191">
    <property type="entry name" value="Essential_protein_Yae1_N"/>
</dbReference>
<dbReference type="PANTHER" id="PTHR43791:SF14">
    <property type="entry name" value="MFS GENERAL SUBSTRATE TRANSPORTER"/>
    <property type="match status" value="1"/>
</dbReference>
<keyword evidence="4 7" id="KW-1133">Transmembrane helix</keyword>
<feature type="transmembrane region" description="Helical" evidence="7">
    <location>
        <begin position="169"/>
        <end position="188"/>
    </location>
</feature>
<feature type="transmembrane region" description="Helical" evidence="7">
    <location>
        <begin position="377"/>
        <end position="398"/>
    </location>
</feature>
<feature type="transmembrane region" description="Helical" evidence="7">
    <location>
        <begin position="233"/>
        <end position="253"/>
    </location>
</feature>
<feature type="compositionally biased region" description="Basic and acidic residues" evidence="6">
    <location>
        <begin position="1"/>
        <end position="14"/>
    </location>
</feature>
<keyword evidence="5 7" id="KW-0472">Membrane</keyword>
<dbReference type="Gene3D" id="1.20.1250.20">
    <property type="entry name" value="MFS general substrate transporter like domains"/>
    <property type="match status" value="1"/>
</dbReference>
<comment type="caution">
    <text evidence="9">The sequence shown here is derived from an EMBL/GenBank/DDBJ whole genome shotgun (WGS) entry which is preliminary data.</text>
</comment>
<dbReference type="PANTHER" id="PTHR43791">
    <property type="entry name" value="PERMEASE-RELATED"/>
    <property type="match status" value="1"/>
</dbReference>
<evidence type="ECO:0000256" key="4">
    <source>
        <dbReference type="ARBA" id="ARBA00022989"/>
    </source>
</evidence>
<dbReference type="InterPro" id="IPR036259">
    <property type="entry name" value="MFS_trans_sf"/>
</dbReference>
<keyword evidence="2" id="KW-0813">Transport</keyword>
<accession>A0A2G7G1Q5</accession>
<evidence type="ECO:0000256" key="6">
    <source>
        <dbReference type="SAM" id="MobiDB-lite"/>
    </source>
</evidence>
<dbReference type="FunFam" id="1.20.1250.20:FF:000106">
    <property type="entry name" value="MFS transporter, putative"/>
    <property type="match status" value="1"/>
</dbReference>
<evidence type="ECO:0000313" key="9">
    <source>
        <dbReference type="EMBL" id="PIG86743.1"/>
    </source>
</evidence>
<dbReference type="SUPFAM" id="SSF103473">
    <property type="entry name" value="MFS general substrate transporter"/>
    <property type="match status" value="1"/>
</dbReference>
<keyword evidence="3 7" id="KW-0812">Transmembrane</keyword>
<comment type="subcellular location">
    <subcellularLocation>
        <location evidence="1">Membrane</location>
        <topology evidence="1">Multi-pass membrane protein</topology>
    </subcellularLocation>
</comment>
<dbReference type="EMBL" id="NEXV01000223">
    <property type="protein sequence ID" value="PIG86743.1"/>
    <property type="molecule type" value="Genomic_DNA"/>
</dbReference>
<feature type="transmembrane region" description="Helical" evidence="7">
    <location>
        <begin position="139"/>
        <end position="157"/>
    </location>
</feature>
<keyword evidence="10" id="KW-1185">Reference proteome</keyword>
<feature type="region of interest" description="Disordered" evidence="6">
    <location>
        <begin position="1"/>
        <end position="20"/>
    </location>
</feature>